<keyword evidence="4" id="KW-0723">Serine/threonine-protein kinase</keyword>
<dbReference type="PANTHER" id="PTHR47985:SF92">
    <property type="entry name" value="SERINE_THREONINE-PROTEIN KINASE PBL23-RELATED"/>
    <property type="match status" value="1"/>
</dbReference>
<organism evidence="13 14">
    <name type="scientific">Daucus carota subsp. sativus</name>
    <name type="common">Carrot</name>
    <dbReference type="NCBI Taxonomy" id="79200"/>
    <lineage>
        <taxon>Eukaryota</taxon>
        <taxon>Viridiplantae</taxon>
        <taxon>Streptophyta</taxon>
        <taxon>Embryophyta</taxon>
        <taxon>Tracheophyta</taxon>
        <taxon>Spermatophyta</taxon>
        <taxon>Magnoliopsida</taxon>
        <taxon>eudicotyledons</taxon>
        <taxon>Gunneridae</taxon>
        <taxon>Pentapetalae</taxon>
        <taxon>asterids</taxon>
        <taxon>campanulids</taxon>
        <taxon>Apiales</taxon>
        <taxon>Apiaceae</taxon>
        <taxon>Apioideae</taxon>
        <taxon>Scandiceae</taxon>
        <taxon>Daucinae</taxon>
        <taxon>Daucus</taxon>
        <taxon>Daucus sect. Daucus</taxon>
    </lineage>
</organism>
<evidence type="ECO:0000313" key="14">
    <source>
        <dbReference type="Proteomes" id="UP000077755"/>
    </source>
</evidence>
<dbReference type="InterPro" id="IPR000719">
    <property type="entry name" value="Prot_kinase_dom"/>
</dbReference>
<feature type="binding site" evidence="11">
    <location>
        <position position="93"/>
    </location>
    <ligand>
        <name>ATP</name>
        <dbReference type="ChEBI" id="CHEBI:30616"/>
    </ligand>
</feature>
<keyword evidence="14" id="KW-1185">Reference proteome</keyword>
<dbReference type="InterPro" id="IPR011009">
    <property type="entry name" value="Kinase-like_dom_sf"/>
</dbReference>
<dbReference type="Gene3D" id="3.30.200.20">
    <property type="entry name" value="Phosphorylase Kinase, domain 1"/>
    <property type="match status" value="1"/>
</dbReference>
<dbReference type="FunFam" id="1.10.510.10:FF:000032">
    <property type="entry name" value="Serine/threonine-protein kinase PBS1"/>
    <property type="match status" value="1"/>
</dbReference>
<dbReference type="InterPro" id="IPR001245">
    <property type="entry name" value="Ser-Thr/Tyr_kinase_cat_dom"/>
</dbReference>
<evidence type="ECO:0000256" key="8">
    <source>
        <dbReference type="ARBA" id="ARBA00022840"/>
    </source>
</evidence>
<evidence type="ECO:0000256" key="7">
    <source>
        <dbReference type="ARBA" id="ARBA00022777"/>
    </source>
</evidence>
<keyword evidence="7" id="KW-0418">Kinase</keyword>
<evidence type="ECO:0000256" key="9">
    <source>
        <dbReference type="ARBA" id="ARBA00023136"/>
    </source>
</evidence>
<comment type="subcellular location">
    <subcellularLocation>
        <location evidence="1">Cell membrane</location>
        <topology evidence="1">Lipid-anchor</topology>
    </subcellularLocation>
</comment>
<dbReference type="Proteomes" id="UP000077755">
    <property type="component" value="Chromosome 7"/>
</dbReference>
<keyword evidence="8 11" id="KW-0067">ATP-binding</keyword>
<keyword evidence="3" id="KW-1003">Cell membrane</keyword>
<evidence type="ECO:0000313" key="13">
    <source>
        <dbReference type="EMBL" id="WOH09176.1"/>
    </source>
</evidence>
<dbReference type="AlphaFoldDB" id="A0AAF0XJ62"/>
<evidence type="ECO:0000256" key="5">
    <source>
        <dbReference type="ARBA" id="ARBA00022679"/>
    </source>
</evidence>
<protein>
    <recommendedName>
        <fullName evidence="12">Protein kinase domain-containing protein</fullName>
    </recommendedName>
</protein>
<comment type="similarity">
    <text evidence="2">Belongs to the protein kinase superfamily. Ser/Thr protein kinase family.</text>
</comment>
<dbReference type="PROSITE" id="PS00107">
    <property type="entry name" value="PROTEIN_KINASE_ATP"/>
    <property type="match status" value="1"/>
</dbReference>
<keyword evidence="5" id="KW-0808">Transferase</keyword>
<evidence type="ECO:0000256" key="3">
    <source>
        <dbReference type="ARBA" id="ARBA00022475"/>
    </source>
</evidence>
<dbReference type="GO" id="GO:0005886">
    <property type="term" value="C:plasma membrane"/>
    <property type="evidence" value="ECO:0007669"/>
    <property type="project" value="UniProtKB-SubCell"/>
</dbReference>
<reference evidence="13" key="2">
    <citation type="submission" date="2022-03" db="EMBL/GenBank/DDBJ databases">
        <title>Draft title - Genomic analysis of global carrot germplasm unveils the trajectory of domestication and the origin of high carotenoid orange carrot.</title>
        <authorList>
            <person name="Iorizzo M."/>
            <person name="Ellison S."/>
            <person name="Senalik D."/>
            <person name="Macko-Podgorni A."/>
            <person name="Grzebelus D."/>
            <person name="Bostan H."/>
            <person name="Rolling W."/>
            <person name="Curaba J."/>
            <person name="Simon P."/>
        </authorList>
    </citation>
    <scope>NUCLEOTIDE SEQUENCE</scope>
    <source>
        <tissue evidence="13">Leaf</tissue>
    </source>
</reference>
<reference evidence="13" key="1">
    <citation type="journal article" date="2016" name="Nat. Genet.">
        <title>A high-quality carrot genome assembly provides new insights into carotenoid accumulation and asterid genome evolution.</title>
        <authorList>
            <person name="Iorizzo M."/>
            <person name="Ellison S."/>
            <person name="Senalik D."/>
            <person name="Zeng P."/>
            <person name="Satapoomin P."/>
            <person name="Huang J."/>
            <person name="Bowman M."/>
            <person name="Iovene M."/>
            <person name="Sanseverino W."/>
            <person name="Cavagnaro P."/>
            <person name="Yildiz M."/>
            <person name="Macko-Podgorni A."/>
            <person name="Moranska E."/>
            <person name="Grzebelus E."/>
            <person name="Grzebelus D."/>
            <person name="Ashrafi H."/>
            <person name="Zheng Z."/>
            <person name="Cheng S."/>
            <person name="Spooner D."/>
            <person name="Van Deynze A."/>
            <person name="Simon P."/>
        </authorList>
    </citation>
    <scope>NUCLEOTIDE SEQUENCE</scope>
    <source>
        <tissue evidence="13">Leaf</tissue>
    </source>
</reference>
<dbReference type="Gene3D" id="1.10.510.10">
    <property type="entry name" value="Transferase(Phosphotransferase) domain 1"/>
    <property type="match status" value="1"/>
</dbReference>
<proteinExistence type="inferred from homology"/>
<evidence type="ECO:0000256" key="2">
    <source>
        <dbReference type="ARBA" id="ARBA00008684"/>
    </source>
</evidence>
<gene>
    <name evidence="13" type="ORF">DCAR_0728631</name>
</gene>
<feature type="domain" description="Protein kinase" evidence="12">
    <location>
        <begin position="64"/>
        <end position="341"/>
    </location>
</feature>
<dbReference type="EMBL" id="CP093349">
    <property type="protein sequence ID" value="WOH09176.1"/>
    <property type="molecule type" value="Genomic_DNA"/>
</dbReference>
<name>A0AAF0XJ62_DAUCS</name>
<dbReference type="PROSITE" id="PS50011">
    <property type="entry name" value="PROTEIN_KINASE_DOM"/>
    <property type="match status" value="1"/>
</dbReference>
<accession>A0AAF0XJ62</accession>
<dbReference type="SUPFAM" id="SSF56112">
    <property type="entry name" value="Protein kinase-like (PK-like)"/>
    <property type="match status" value="1"/>
</dbReference>
<keyword evidence="10" id="KW-0449">Lipoprotein</keyword>
<dbReference type="Pfam" id="PF07714">
    <property type="entry name" value="PK_Tyr_Ser-Thr"/>
    <property type="match status" value="1"/>
</dbReference>
<evidence type="ECO:0000256" key="6">
    <source>
        <dbReference type="ARBA" id="ARBA00022741"/>
    </source>
</evidence>
<evidence type="ECO:0000256" key="1">
    <source>
        <dbReference type="ARBA" id="ARBA00004193"/>
    </source>
</evidence>
<keyword evidence="6 11" id="KW-0547">Nucleotide-binding</keyword>
<sequence>MIQKIIIVLVIKSKPKLVAKNKTKPNISFNRQKTMNGSTRKRDDEDITTQVFTFGELAAATKNFHPQKLVGKGGFGRVYKGQLKHNNQIVAIKQLDQNAVQGTEEFLEEIAALSHVQHPNLVNLIGYCADGHQKMLVYEYLSNGSLEDHLFEVSGKKHPLDWYTRIKIAHGAAQGLEYLHDNANTPIVYSNFKASHILLDSEFNAKLVDFGSSRFGLSGEKDHVPMTMMQTYGHCAPEYSETGEPTPKSDVYSFGVLLLEIISGRRAIDTTRPKEEQNLVTWAHPIFKDKKKFRLIADPLLSDKYPVKALYQALAMAAMCLQEEANTRPVIADIAIALEYLLCESFKNNDKVSMSDDELAAMEFGTQDAETSL</sequence>
<dbReference type="FunFam" id="3.30.200.20:FF:000178">
    <property type="entry name" value="serine/threonine-protein kinase PBS1-like"/>
    <property type="match status" value="1"/>
</dbReference>
<evidence type="ECO:0000259" key="12">
    <source>
        <dbReference type="PROSITE" id="PS50011"/>
    </source>
</evidence>
<dbReference type="GO" id="GO:0005524">
    <property type="term" value="F:ATP binding"/>
    <property type="evidence" value="ECO:0007669"/>
    <property type="project" value="UniProtKB-UniRule"/>
</dbReference>
<evidence type="ECO:0000256" key="10">
    <source>
        <dbReference type="ARBA" id="ARBA00023288"/>
    </source>
</evidence>
<keyword evidence="9" id="KW-0472">Membrane</keyword>
<dbReference type="GO" id="GO:0004674">
    <property type="term" value="F:protein serine/threonine kinase activity"/>
    <property type="evidence" value="ECO:0007669"/>
    <property type="project" value="UniProtKB-KW"/>
</dbReference>
<dbReference type="InterPro" id="IPR017441">
    <property type="entry name" value="Protein_kinase_ATP_BS"/>
</dbReference>
<evidence type="ECO:0000256" key="4">
    <source>
        <dbReference type="ARBA" id="ARBA00022527"/>
    </source>
</evidence>
<dbReference type="PANTHER" id="PTHR47985">
    <property type="entry name" value="OS07G0668900 PROTEIN"/>
    <property type="match status" value="1"/>
</dbReference>
<evidence type="ECO:0000256" key="11">
    <source>
        <dbReference type="PROSITE-ProRule" id="PRU10141"/>
    </source>
</evidence>